<gene>
    <name evidence="3" type="ORF">FHS28_000625</name>
</gene>
<evidence type="ECO:0000259" key="2">
    <source>
        <dbReference type="SMART" id="SM00240"/>
    </source>
</evidence>
<keyword evidence="4" id="KW-1185">Reference proteome</keyword>
<evidence type="ECO:0000313" key="3">
    <source>
        <dbReference type="EMBL" id="MBB3193260.1"/>
    </source>
</evidence>
<evidence type="ECO:0000256" key="1">
    <source>
        <dbReference type="SAM" id="MobiDB-lite"/>
    </source>
</evidence>
<dbReference type="CDD" id="cd00060">
    <property type="entry name" value="FHA"/>
    <property type="match status" value="1"/>
</dbReference>
<dbReference type="SUPFAM" id="SSF49879">
    <property type="entry name" value="SMAD/FHA domain"/>
    <property type="match status" value="1"/>
</dbReference>
<feature type="region of interest" description="Disordered" evidence="1">
    <location>
        <begin position="115"/>
        <end position="142"/>
    </location>
</feature>
<dbReference type="Pfam" id="PF20232">
    <property type="entry name" value="T6SS_FHA_C"/>
    <property type="match status" value="1"/>
</dbReference>
<organism evidence="3 4">
    <name type="scientific">Roseateles terrae</name>
    <dbReference type="NCBI Taxonomy" id="431060"/>
    <lineage>
        <taxon>Bacteria</taxon>
        <taxon>Pseudomonadati</taxon>
        <taxon>Pseudomonadota</taxon>
        <taxon>Betaproteobacteria</taxon>
        <taxon>Burkholderiales</taxon>
        <taxon>Sphaerotilaceae</taxon>
        <taxon>Roseateles</taxon>
    </lineage>
</organism>
<reference evidence="3 4" key="1">
    <citation type="submission" date="2020-08" db="EMBL/GenBank/DDBJ databases">
        <title>Genomic Encyclopedia of Type Strains, Phase III (KMG-III): the genomes of soil and plant-associated and newly described type strains.</title>
        <authorList>
            <person name="Whitman W."/>
        </authorList>
    </citation>
    <scope>NUCLEOTIDE SEQUENCE [LARGE SCALE GENOMIC DNA]</scope>
    <source>
        <strain evidence="3 4">CECT 7247</strain>
    </source>
</reference>
<feature type="region of interest" description="Disordered" evidence="1">
    <location>
        <begin position="360"/>
        <end position="394"/>
    </location>
</feature>
<dbReference type="Gene3D" id="2.60.200.20">
    <property type="match status" value="1"/>
</dbReference>
<dbReference type="NCBIfam" id="TIGR03354">
    <property type="entry name" value="VI_FHA"/>
    <property type="match status" value="1"/>
</dbReference>
<evidence type="ECO:0000313" key="4">
    <source>
        <dbReference type="Proteomes" id="UP000574369"/>
    </source>
</evidence>
<sequence>MTLTLRAVSLNDLPLTQPITAEFGPQGGTIGRADGNTLALPDPERHISRQQAEIRASGTGYVIFNIGSANPITVGGQSLAQGQSLPVRDRDEIRVGGYLLEVTISAADDTNMMLGGRVGEASNPFPSPLPGATPGVSQGAIPGALPTSAPAFAATAPAAARGAALHASPHAAQPAAPVPASDPFADLLGGSGGGSGSSPGNSSGANPFADLLGAPPPPAPRSAFGQTHKTTPVAAPAPAVALLPDDFDPFAPPPAPTRAPTAAPSSAGGFDFGGLGAPMAPPPPMPRPSSDFGGGGAFGDLIPSSGNNASSLDDLFGLQASGTQSADPLAGFMAGATRGLGDASHSDLPTDPMALFGDKPAKPAHSEPVTPALPDHTSALSSSFRPPEVRAGQTPARQAVPAQDALALQAQGTAVMPVSPTASGTPTASSTFATPSTAAAGASAGAAVGAIPASTAGRGPALPPDVLPPSLFPTTEAGDTATPLFMDSEAGGLISPPPAPPRPAARPSSTAQAPLQPPPAQTHPGHAQASASSSVAAAPAAGVAGPAAAAADTAALWQAFSEGAGIRFDPAQGVTPDLMRVIGQLLRSSIDGTLQMMAVRAATKHELRAQVTVIRSRDNNPLKFSPDAQSALEQLLQPPVRGFLPGPAAMSDAMHDLVGHTIGTMAGTRAALEGVLGRFKPEMLESKLTSRSMLDSVLTLNRKAKLWELYLQHFESIREEAQEDFHNLFGKAFLEAYEEQLERLNQRKTAA</sequence>
<dbReference type="Proteomes" id="UP000574369">
    <property type="component" value="Unassembled WGS sequence"/>
</dbReference>
<proteinExistence type="predicted"/>
<dbReference type="EMBL" id="JACHXO010000001">
    <property type="protein sequence ID" value="MBB3193260.1"/>
    <property type="molecule type" value="Genomic_DNA"/>
</dbReference>
<dbReference type="RefSeq" id="WP_184294077.1">
    <property type="nucleotide sequence ID" value="NZ_JACHXO010000001.1"/>
</dbReference>
<dbReference type="InterPro" id="IPR000253">
    <property type="entry name" value="FHA_dom"/>
</dbReference>
<dbReference type="InterPro" id="IPR046883">
    <property type="entry name" value="T6SS_FHA_C"/>
</dbReference>
<feature type="region of interest" description="Disordered" evidence="1">
    <location>
        <begin position="170"/>
        <end position="229"/>
    </location>
</feature>
<feature type="region of interest" description="Disordered" evidence="1">
    <location>
        <begin position="459"/>
        <end position="533"/>
    </location>
</feature>
<feature type="compositionally biased region" description="Low complexity" evidence="1">
    <location>
        <begin position="170"/>
        <end position="179"/>
    </location>
</feature>
<dbReference type="Pfam" id="PF00498">
    <property type="entry name" value="FHA"/>
    <property type="match status" value="1"/>
</dbReference>
<dbReference type="InterPro" id="IPR017735">
    <property type="entry name" value="T6SS_FHA"/>
</dbReference>
<feature type="compositionally biased region" description="Low complexity" evidence="1">
    <location>
        <begin position="522"/>
        <end position="533"/>
    </location>
</feature>
<feature type="compositionally biased region" description="Pro residues" evidence="1">
    <location>
        <begin position="495"/>
        <end position="504"/>
    </location>
</feature>
<dbReference type="SMART" id="SM00240">
    <property type="entry name" value="FHA"/>
    <property type="match status" value="1"/>
</dbReference>
<feature type="compositionally biased region" description="Pro residues" evidence="1">
    <location>
        <begin position="461"/>
        <end position="471"/>
    </location>
</feature>
<feature type="compositionally biased region" description="Low complexity" evidence="1">
    <location>
        <begin position="505"/>
        <end position="514"/>
    </location>
</feature>
<feature type="region of interest" description="Disordered" evidence="1">
    <location>
        <begin position="244"/>
        <end position="264"/>
    </location>
</feature>
<protein>
    <submittedName>
        <fullName evidence="3">FHA domain-containing protein</fullName>
    </submittedName>
</protein>
<name>A0ABR6GMB2_9BURK</name>
<dbReference type="InterPro" id="IPR008984">
    <property type="entry name" value="SMAD_FHA_dom_sf"/>
</dbReference>
<accession>A0ABR6GMB2</accession>
<feature type="domain" description="FHA" evidence="2">
    <location>
        <begin position="27"/>
        <end position="79"/>
    </location>
</feature>
<comment type="caution">
    <text evidence="3">The sequence shown here is derived from an EMBL/GenBank/DDBJ whole genome shotgun (WGS) entry which is preliminary data.</text>
</comment>